<reference evidence="2" key="1">
    <citation type="journal article" date="2022" name="Mol. Ecol. Resour.">
        <title>The genomes of chicory, endive, great burdock and yacon provide insights into Asteraceae palaeo-polyploidization history and plant inulin production.</title>
        <authorList>
            <person name="Fan W."/>
            <person name="Wang S."/>
            <person name="Wang H."/>
            <person name="Wang A."/>
            <person name="Jiang F."/>
            <person name="Liu H."/>
            <person name="Zhao H."/>
            <person name="Xu D."/>
            <person name="Zhang Y."/>
        </authorList>
    </citation>
    <scope>NUCLEOTIDE SEQUENCE [LARGE SCALE GENOMIC DNA]</scope>
    <source>
        <strain evidence="2">cv. Yunnan</strain>
    </source>
</reference>
<accession>A0ACB9ECC0</accession>
<reference evidence="1 2" key="2">
    <citation type="journal article" date="2022" name="Mol. Ecol. Resour.">
        <title>The genomes of chicory, endive, great burdock and yacon provide insights into Asteraceae paleo-polyploidization history and plant inulin production.</title>
        <authorList>
            <person name="Fan W."/>
            <person name="Wang S."/>
            <person name="Wang H."/>
            <person name="Wang A."/>
            <person name="Jiang F."/>
            <person name="Liu H."/>
            <person name="Zhao H."/>
            <person name="Xu D."/>
            <person name="Zhang Y."/>
        </authorList>
    </citation>
    <scope>NUCLEOTIDE SEQUENCE [LARGE SCALE GENOMIC DNA]</scope>
    <source>
        <strain evidence="2">cv. Yunnan</strain>
        <tissue evidence="1">Leaves</tissue>
    </source>
</reference>
<protein>
    <submittedName>
        <fullName evidence="1">Uncharacterized protein</fullName>
    </submittedName>
</protein>
<gene>
    <name evidence="1" type="ORF">L1987_56316</name>
</gene>
<evidence type="ECO:0000313" key="1">
    <source>
        <dbReference type="EMBL" id="KAI3756495.1"/>
    </source>
</evidence>
<keyword evidence="2" id="KW-1185">Reference proteome</keyword>
<dbReference type="EMBL" id="CM042035">
    <property type="protein sequence ID" value="KAI3756495.1"/>
    <property type="molecule type" value="Genomic_DNA"/>
</dbReference>
<organism evidence="1 2">
    <name type="scientific">Smallanthus sonchifolius</name>
    <dbReference type="NCBI Taxonomy" id="185202"/>
    <lineage>
        <taxon>Eukaryota</taxon>
        <taxon>Viridiplantae</taxon>
        <taxon>Streptophyta</taxon>
        <taxon>Embryophyta</taxon>
        <taxon>Tracheophyta</taxon>
        <taxon>Spermatophyta</taxon>
        <taxon>Magnoliopsida</taxon>
        <taxon>eudicotyledons</taxon>
        <taxon>Gunneridae</taxon>
        <taxon>Pentapetalae</taxon>
        <taxon>asterids</taxon>
        <taxon>campanulids</taxon>
        <taxon>Asterales</taxon>
        <taxon>Asteraceae</taxon>
        <taxon>Asteroideae</taxon>
        <taxon>Heliantheae alliance</taxon>
        <taxon>Millerieae</taxon>
        <taxon>Smallanthus</taxon>
    </lineage>
</organism>
<proteinExistence type="predicted"/>
<name>A0ACB9ECC0_9ASTR</name>
<comment type="caution">
    <text evidence="1">The sequence shown here is derived from an EMBL/GenBank/DDBJ whole genome shotgun (WGS) entry which is preliminary data.</text>
</comment>
<sequence>MSHKYGPIFSLQLGSKLHVVVNSTDLVKVVARDMDQTFVNRIPPVTALTITYGGSDIAFTDDKSHWRNMRKVLASQVMSNKNLKASQSFRTHEVRKTVNEIYTKIGEKVDIKETTFKTEVNVVTSMLWGHSKSDDEIESSYVGDGFREVAYKIIELIGAPNISDLFPVLSWFDLQKRQRDMQRQLEYVDRIFEKYIGRRTENNASKMDGEVKEDEKKDFLQILLELKDQKDGPASFNMIQIKALLMDVIIAATETTSSTSEWVMAEILNNPGVMKKVQDELTEVIGMNNVVEESHLHKLTYLDAVIKETFRLHAPLPLLVHRCPDESSTVGGYTIPKDTIVFLNVWAIHRDPNNWPKPLEFKPERFLNGKWDYNGNNFKFLPFGSGRRICPGIPLAEKMLMYIVATLLHSFDWSLPKDDEFDLFDEFGLVTKKKKALVAIPSQRSNLLSLFEICDYIVDVSHFADVGLEKSRPFVHCELRQGSSVTELISAMAAGWNAKLIVETWCRGGVITTSIGLAVASTHTCGRHVCIVPDEDSRTEYVTAMGKSGMSPEVVVGEPEMVVKELDFIDFLVVDSRKNDFVRILKAAKFGGRGAVVICKNANSRAADFRLWSLFDDGGSRRIVRSVFLPVGNGLDIAHVAAVESGSGSDKVKNKRWIKRVDRQSGEEFLIRK</sequence>
<dbReference type="Proteomes" id="UP001056120">
    <property type="component" value="Linkage Group LG18"/>
</dbReference>
<evidence type="ECO:0000313" key="2">
    <source>
        <dbReference type="Proteomes" id="UP001056120"/>
    </source>
</evidence>